<dbReference type="Proteomes" id="UP001642360">
    <property type="component" value="Unassembled WGS sequence"/>
</dbReference>
<protein>
    <recommendedName>
        <fullName evidence="1">Cytosolic endo-beta-N-acetylglucosaminidase C-terminal domain-containing protein</fullName>
    </recommendedName>
</protein>
<gene>
    <name evidence="2" type="ORF">ILEXP_LOCUS33425</name>
</gene>
<feature type="domain" description="Cytosolic endo-beta-N-acetylglucosaminidase C-terminal" evidence="1">
    <location>
        <begin position="150"/>
        <end position="270"/>
    </location>
</feature>
<accession>A0ABC8T4Z9</accession>
<organism evidence="2 3">
    <name type="scientific">Ilex paraguariensis</name>
    <name type="common">yerba mate</name>
    <dbReference type="NCBI Taxonomy" id="185542"/>
    <lineage>
        <taxon>Eukaryota</taxon>
        <taxon>Viridiplantae</taxon>
        <taxon>Streptophyta</taxon>
        <taxon>Embryophyta</taxon>
        <taxon>Tracheophyta</taxon>
        <taxon>Spermatophyta</taxon>
        <taxon>Magnoliopsida</taxon>
        <taxon>eudicotyledons</taxon>
        <taxon>Gunneridae</taxon>
        <taxon>Pentapetalae</taxon>
        <taxon>asterids</taxon>
        <taxon>campanulids</taxon>
        <taxon>Aquifoliales</taxon>
        <taxon>Aquifoliaceae</taxon>
        <taxon>Ilex</taxon>
    </lineage>
</organism>
<evidence type="ECO:0000313" key="2">
    <source>
        <dbReference type="EMBL" id="CAK9164318.1"/>
    </source>
</evidence>
<proteinExistence type="predicted"/>
<dbReference type="AlphaFoldDB" id="A0ABC8T4Z9"/>
<dbReference type="PANTHER" id="PTHR13246:SF1">
    <property type="entry name" value="CYTOSOLIC ENDO-BETA-N-ACETYLGLUCOSAMINIDASE"/>
    <property type="match status" value="1"/>
</dbReference>
<dbReference type="PANTHER" id="PTHR13246">
    <property type="entry name" value="ENDO BETA N-ACETYLGLUCOSAMINIDASE"/>
    <property type="match status" value="1"/>
</dbReference>
<reference evidence="2 3" key="1">
    <citation type="submission" date="2024-02" db="EMBL/GenBank/DDBJ databases">
        <authorList>
            <person name="Vignale AGUSTIN F."/>
            <person name="Sosa J E."/>
            <person name="Modenutti C."/>
        </authorList>
    </citation>
    <scope>NUCLEOTIDE SEQUENCE [LARGE SCALE GENOMIC DNA]</scope>
</reference>
<evidence type="ECO:0000313" key="3">
    <source>
        <dbReference type="Proteomes" id="UP001642360"/>
    </source>
</evidence>
<dbReference type="InterPro" id="IPR032979">
    <property type="entry name" value="ENGase"/>
</dbReference>
<name>A0ABC8T4Z9_9AQUA</name>
<dbReference type="EMBL" id="CAUOFW020004178">
    <property type="protein sequence ID" value="CAK9164318.1"/>
    <property type="molecule type" value="Genomic_DNA"/>
</dbReference>
<dbReference type="InterPro" id="IPR057882">
    <property type="entry name" value="ENGase_C"/>
</dbReference>
<comment type="caution">
    <text evidence="2">The sequence shown here is derived from an EMBL/GenBank/DDBJ whole genome shotgun (WGS) entry which is preliminary data.</text>
</comment>
<evidence type="ECO:0000259" key="1">
    <source>
        <dbReference type="Pfam" id="PF25529"/>
    </source>
</evidence>
<sequence length="272" mass="29267">MASPGLGGQLLGSSIEDVDWVKTEGNSMLGLYLQFSFGLNGRKTVLLASSGNTLLTMNQFSSQFSDVIMPHRVMNQEKAPGWVIQESSIAMNGYVLTEIHAVCYKAKPGVTELRLESDSVGENNTTARGPSEYYAVLGSLTVKTSSPNSDFPPSSLWLVEGQDIEWTSGSQGSKILSVKVVWKLKHGNASLFPNYNIYVEKLANQSVANLGGVVDGVQEYIGVALVQAFYVSDLVVPSGTSSLKFIIQVCASDGTCQKLDDSPFLQLHVEGS</sequence>
<keyword evidence="3" id="KW-1185">Reference proteome</keyword>
<dbReference type="Pfam" id="PF25529">
    <property type="entry name" value="Ig_ENGASE1_C"/>
    <property type="match status" value="1"/>
</dbReference>